<evidence type="ECO:0000256" key="12">
    <source>
        <dbReference type="ARBA" id="ARBA00023012"/>
    </source>
</evidence>
<accession>D3ABT2</accession>
<feature type="transmembrane region" description="Helical" evidence="14">
    <location>
        <begin position="107"/>
        <end position="127"/>
    </location>
</feature>
<dbReference type="PANTHER" id="PTHR34220:SF7">
    <property type="entry name" value="SENSOR HISTIDINE KINASE YPDA"/>
    <property type="match status" value="1"/>
</dbReference>
<dbReference type="InterPro" id="IPR003594">
    <property type="entry name" value="HATPase_dom"/>
</dbReference>
<proteinExistence type="predicted"/>
<comment type="catalytic activity">
    <reaction evidence="1">
        <text>ATP + protein L-histidine = ADP + protein N-phospho-L-histidine.</text>
        <dbReference type="EC" id="2.7.13.3"/>
    </reaction>
</comment>
<dbReference type="HOGENOM" id="CLU_020473_3_3_9"/>
<feature type="transmembrane region" description="Helical" evidence="14">
    <location>
        <begin position="5"/>
        <end position="24"/>
    </location>
</feature>
<evidence type="ECO:0000256" key="1">
    <source>
        <dbReference type="ARBA" id="ARBA00000085"/>
    </source>
</evidence>
<feature type="domain" description="Histidine kinase" evidence="15">
    <location>
        <begin position="462"/>
        <end position="561"/>
    </location>
</feature>
<feature type="transmembrane region" description="Helical" evidence="14">
    <location>
        <begin position="44"/>
        <end position="62"/>
    </location>
</feature>
<dbReference type="InterPro" id="IPR003018">
    <property type="entry name" value="GAF"/>
</dbReference>
<dbReference type="Proteomes" id="UP000004968">
    <property type="component" value="Unassembled WGS sequence"/>
</dbReference>
<dbReference type="GO" id="GO:0005524">
    <property type="term" value="F:ATP binding"/>
    <property type="evidence" value="ECO:0007669"/>
    <property type="project" value="UniProtKB-KW"/>
</dbReference>
<dbReference type="InterPro" id="IPR005467">
    <property type="entry name" value="His_kinase_dom"/>
</dbReference>
<evidence type="ECO:0000256" key="8">
    <source>
        <dbReference type="ARBA" id="ARBA00022741"/>
    </source>
</evidence>
<name>D3ABT2_9FIRM</name>
<keyword evidence="6" id="KW-0808">Transferase</keyword>
<dbReference type="EC" id="2.7.13.3" evidence="3"/>
<dbReference type="SMART" id="SM00065">
    <property type="entry name" value="GAF"/>
    <property type="match status" value="1"/>
</dbReference>
<evidence type="ECO:0000256" key="7">
    <source>
        <dbReference type="ARBA" id="ARBA00022692"/>
    </source>
</evidence>
<dbReference type="InterPro" id="IPR036890">
    <property type="entry name" value="HATPase_C_sf"/>
</dbReference>
<dbReference type="AlphaFoldDB" id="D3ABT2"/>
<keyword evidence="8" id="KW-0547">Nucleotide-binding</keyword>
<evidence type="ECO:0000256" key="5">
    <source>
        <dbReference type="ARBA" id="ARBA00022553"/>
    </source>
</evidence>
<dbReference type="PANTHER" id="PTHR34220">
    <property type="entry name" value="SENSOR HISTIDINE KINASE YPDA"/>
    <property type="match status" value="1"/>
</dbReference>
<keyword evidence="12" id="KW-0902">Two-component regulatory system</keyword>
<dbReference type="SMART" id="SM00387">
    <property type="entry name" value="HATPase_c"/>
    <property type="match status" value="1"/>
</dbReference>
<dbReference type="InterPro" id="IPR029016">
    <property type="entry name" value="GAF-like_dom_sf"/>
</dbReference>
<evidence type="ECO:0000256" key="6">
    <source>
        <dbReference type="ARBA" id="ARBA00022679"/>
    </source>
</evidence>
<evidence type="ECO:0000256" key="4">
    <source>
        <dbReference type="ARBA" id="ARBA00022475"/>
    </source>
</evidence>
<feature type="transmembrane region" description="Helical" evidence="14">
    <location>
        <begin position="172"/>
        <end position="194"/>
    </location>
</feature>
<evidence type="ECO:0000256" key="10">
    <source>
        <dbReference type="ARBA" id="ARBA00022840"/>
    </source>
</evidence>
<keyword evidence="10" id="KW-0067">ATP-binding</keyword>
<evidence type="ECO:0000256" key="14">
    <source>
        <dbReference type="SAM" id="Phobius"/>
    </source>
</evidence>
<gene>
    <name evidence="16" type="ORF">CLOSTHATH_01060</name>
</gene>
<reference evidence="16 17" key="1">
    <citation type="submission" date="2010-01" db="EMBL/GenBank/DDBJ databases">
        <authorList>
            <person name="Weinstock G."/>
            <person name="Sodergren E."/>
            <person name="Clifton S."/>
            <person name="Fulton L."/>
            <person name="Fulton B."/>
            <person name="Courtney L."/>
            <person name="Fronick C."/>
            <person name="Harrison M."/>
            <person name="Strong C."/>
            <person name="Farmer C."/>
            <person name="Delahaunty K."/>
            <person name="Markovic C."/>
            <person name="Hall O."/>
            <person name="Minx P."/>
            <person name="Tomlinson C."/>
            <person name="Mitreva M."/>
            <person name="Nelson J."/>
            <person name="Hou S."/>
            <person name="Wollam A."/>
            <person name="Pepin K.H."/>
            <person name="Johnson M."/>
            <person name="Bhonagiri V."/>
            <person name="Nash W.E."/>
            <person name="Warren W."/>
            <person name="Chinwalla A."/>
            <person name="Mardis E.R."/>
            <person name="Wilson R.K."/>
        </authorList>
    </citation>
    <scope>NUCLEOTIDE SEQUENCE [LARGE SCALE GENOMIC DNA]</scope>
    <source>
        <strain evidence="16 17">DSM 13479</strain>
    </source>
</reference>
<evidence type="ECO:0000313" key="17">
    <source>
        <dbReference type="Proteomes" id="UP000004968"/>
    </source>
</evidence>
<evidence type="ECO:0000256" key="11">
    <source>
        <dbReference type="ARBA" id="ARBA00022989"/>
    </source>
</evidence>
<protein>
    <recommendedName>
        <fullName evidence="3">histidine kinase</fullName>
        <ecNumber evidence="3">2.7.13.3</ecNumber>
    </recommendedName>
</protein>
<organism evidence="16 17">
    <name type="scientific">Hungatella hathewayi DSM 13479</name>
    <dbReference type="NCBI Taxonomy" id="566550"/>
    <lineage>
        <taxon>Bacteria</taxon>
        <taxon>Bacillati</taxon>
        <taxon>Bacillota</taxon>
        <taxon>Clostridia</taxon>
        <taxon>Lachnospirales</taxon>
        <taxon>Lachnospiraceae</taxon>
        <taxon>Hungatella</taxon>
    </lineage>
</organism>
<dbReference type="Gene3D" id="3.30.450.40">
    <property type="match status" value="1"/>
</dbReference>
<keyword evidence="11 14" id="KW-1133">Transmembrane helix</keyword>
<keyword evidence="16" id="KW-0675">Receptor</keyword>
<dbReference type="InterPro" id="IPR050640">
    <property type="entry name" value="Bact_2-comp_sensor_kinase"/>
</dbReference>
<comment type="subcellular location">
    <subcellularLocation>
        <location evidence="2">Cell membrane</location>
        <topology evidence="2">Multi-pass membrane protein</topology>
    </subcellularLocation>
</comment>
<dbReference type="GO" id="GO:0005886">
    <property type="term" value="C:plasma membrane"/>
    <property type="evidence" value="ECO:0007669"/>
    <property type="project" value="UniProtKB-SubCell"/>
</dbReference>
<evidence type="ECO:0000259" key="15">
    <source>
        <dbReference type="PROSITE" id="PS50109"/>
    </source>
</evidence>
<dbReference type="Pfam" id="PF07694">
    <property type="entry name" value="5TM-5TMR_LYT"/>
    <property type="match status" value="1"/>
</dbReference>
<dbReference type="GO" id="GO:0000155">
    <property type="term" value="F:phosphorelay sensor kinase activity"/>
    <property type="evidence" value="ECO:0007669"/>
    <property type="project" value="InterPro"/>
</dbReference>
<evidence type="ECO:0000256" key="9">
    <source>
        <dbReference type="ARBA" id="ARBA00022777"/>
    </source>
</evidence>
<evidence type="ECO:0000313" key="16">
    <source>
        <dbReference type="EMBL" id="EFD00755.1"/>
    </source>
</evidence>
<sequence>MPDNLFLSLLFNIGFLIFLAFILTRIPTVRNMLTCENLSVPSQLLAAVLFGFVSILATYTGIETGGAIVNTRVIGVLSAGLLGGPVIGIGAALIGGIHRYFYEAGQLTAAACAVSTMAEGMIGVFCSRYFHRGKWDNGMLFLLTAVTEVCQMLLILLIARPFSSALEVVKEIALPMIILNSCGMVVFIGTFRALSMEKDNERTSGISLALHVASKCLPHLRKGLDSPEDIKAAADIIFQSTTCSAVMITNREHILAFSCLSGNKDFTSVESLMNSHIKIAMEQNKTICVSDASAPDPLTSVFKNYVLVAVPLTSRGQVSGCLGLFYKKRWHRSQSRIVFAENLSTLFSTQLELADLNYEKSLRRKAEIKALRSQVNPHFLHNALNTISCMCRENPERARELSRTLSVYYRQTLEPHHEMTDLQTELYQVLRYLEMEKARFEENLLIETDVPEGLNCLIPSFILQPLVENAVRYGADRAGLRSVAIRTRKTPEGIQIEVADHGPGIPETIVEAILSGQEPDKSYGLYNVHTRLKKIYGSSGGLSIQHTDGETRISFLIPFSSAAHRSGDWEAAE</sequence>
<dbReference type="PROSITE" id="PS50109">
    <property type="entry name" value="HIS_KIN"/>
    <property type="match status" value="1"/>
</dbReference>
<dbReference type="EMBL" id="ACIO01000073">
    <property type="protein sequence ID" value="EFD00755.1"/>
    <property type="molecule type" value="Genomic_DNA"/>
</dbReference>
<evidence type="ECO:0000256" key="3">
    <source>
        <dbReference type="ARBA" id="ARBA00012438"/>
    </source>
</evidence>
<comment type="caution">
    <text evidence="16">The sequence shown here is derived from an EMBL/GenBank/DDBJ whole genome shotgun (WGS) entry which is preliminary data.</text>
</comment>
<keyword evidence="7 14" id="KW-0812">Transmembrane</keyword>
<dbReference type="InterPro" id="IPR010559">
    <property type="entry name" value="Sig_transdc_His_kin_internal"/>
</dbReference>
<keyword evidence="5" id="KW-0597">Phosphoprotein</keyword>
<dbReference type="InterPro" id="IPR011620">
    <property type="entry name" value="Sig_transdc_His_kinase_LytS_TM"/>
</dbReference>
<dbReference type="SUPFAM" id="SSF55781">
    <property type="entry name" value="GAF domain-like"/>
    <property type="match status" value="1"/>
</dbReference>
<dbReference type="SUPFAM" id="SSF55874">
    <property type="entry name" value="ATPase domain of HSP90 chaperone/DNA topoisomerase II/histidine kinase"/>
    <property type="match status" value="1"/>
</dbReference>
<dbReference type="Pfam" id="PF02518">
    <property type="entry name" value="HATPase_c"/>
    <property type="match status" value="1"/>
</dbReference>
<dbReference type="GeneID" id="93152992"/>
<keyword evidence="4" id="KW-1003">Cell membrane</keyword>
<feature type="transmembrane region" description="Helical" evidence="14">
    <location>
        <begin position="74"/>
        <end position="101"/>
    </location>
</feature>
<keyword evidence="13 14" id="KW-0472">Membrane</keyword>
<feature type="transmembrane region" description="Helical" evidence="14">
    <location>
        <begin position="139"/>
        <end position="160"/>
    </location>
</feature>
<dbReference type="Gene3D" id="3.30.565.10">
    <property type="entry name" value="Histidine kinase-like ATPase, C-terminal domain"/>
    <property type="match status" value="1"/>
</dbReference>
<evidence type="ECO:0000256" key="2">
    <source>
        <dbReference type="ARBA" id="ARBA00004651"/>
    </source>
</evidence>
<evidence type="ECO:0000256" key="13">
    <source>
        <dbReference type="ARBA" id="ARBA00023136"/>
    </source>
</evidence>
<dbReference type="RefSeq" id="WP_006771602.1">
    <property type="nucleotide sequence ID" value="NZ_GG667616.1"/>
</dbReference>
<dbReference type="Pfam" id="PF06580">
    <property type="entry name" value="His_kinase"/>
    <property type="match status" value="1"/>
</dbReference>
<keyword evidence="9" id="KW-0418">Kinase</keyword>
<dbReference type="GO" id="GO:0071555">
    <property type="term" value="P:cell wall organization"/>
    <property type="evidence" value="ECO:0007669"/>
    <property type="project" value="InterPro"/>
</dbReference>